<dbReference type="Pfam" id="PF13581">
    <property type="entry name" value="HATPase_c_2"/>
    <property type="match status" value="1"/>
</dbReference>
<dbReference type="InterPro" id="IPR039248">
    <property type="entry name" value="Ptase_RsbX"/>
</dbReference>
<reference evidence="3 4" key="1">
    <citation type="submission" date="2019-09" db="EMBL/GenBank/DDBJ databases">
        <title>Genome sequence of Adhaeribacter sp. M2.</title>
        <authorList>
            <person name="Srinivasan S."/>
        </authorList>
    </citation>
    <scope>NUCLEOTIDE SEQUENCE [LARGE SCALE GENOMIC DNA]</scope>
    <source>
        <strain evidence="3 4">M2</strain>
    </source>
</reference>
<feature type="domain" description="PPM-type phosphatase" evidence="1">
    <location>
        <begin position="173"/>
        <end position="306"/>
    </location>
</feature>
<dbReference type="Gene3D" id="3.30.565.10">
    <property type="entry name" value="Histidine kinase-like ATPase, C-terminal domain"/>
    <property type="match status" value="1"/>
</dbReference>
<dbReference type="Pfam" id="PF07228">
    <property type="entry name" value="SpoIIE"/>
    <property type="match status" value="1"/>
</dbReference>
<evidence type="ECO:0000313" key="4">
    <source>
        <dbReference type="Proteomes" id="UP000326570"/>
    </source>
</evidence>
<evidence type="ECO:0000259" key="2">
    <source>
        <dbReference type="Pfam" id="PF13581"/>
    </source>
</evidence>
<dbReference type="EMBL" id="VTWT01000004">
    <property type="protein sequence ID" value="KAA9338914.1"/>
    <property type="molecule type" value="Genomic_DNA"/>
</dbReference>
<protein>
    <submittedName>
        <fullName evidence="3">SpoIIE family protein phosphatase</fullName>
    </submittedName>
</protein>
<dbReference type="InterPro" id="IPR001932">
    <property type="entry name" value="PPM-type_phosphatase-like_dom"/>
</dbReference>
<accession>A0A5N1IXA3</accession>
<dbReference type="PANTHER" id="PTHR35801">
    <property type="entry name" value="PHOSPHOSERINE PHOSPHATASE RSBX"/>
    <property type="match status" value="1"/>
</dbReference>
<dbReference type="InterPro" id="IPR036457">
    <property type="entry name" value="PPM-type-like_dom_sf"/>
</dbReference>
<name>A0A5N1IXA3_9BACT</name>
<evidence type="ECO:0000259" key="1">
    <source>
        <dbReference type="Pfam" id="PF07228"/>
    </source>
</evidence>
<comment type="caution">
    <text evidence="3">The sequence shown here is derived from an EMBL/GenBank/DDBJ whole genome shotgun (WGS) entry which is preliminary data.</text>
</comment>
<dbReference type="InterPro" id="IPR036890">
    <property type="entry name" value="HATPase_C_sf"/>
</dbReference>
<organism evidence="3 4">
    <name type="scientific">Adhaeribacter soli</name>
    <dbReference type="NCBI Taxonomy" id="2607655"/>
    <lineage>
        <taxon>Bacteria</taxon>
        <taxon>Pseudomonadati</taxon>
        <taxon>Bacteroidota</taxon>
        <taxon>Cytophagia</taxon>
        <taxon>Cytophagales</taxon>
        <taxon>Hymenobacteraceae</taxon>
        <taxon>Adhaeribacter</taxon>
    </lineage>
</organism>
<dbReference type="Gene3D" id="3.60.40.10">
    <property type="entry name" value="PPM-type phosphatase domain"/>
    <property type="match status" value="1"/>
</dbReference>
<keyword evidence="4" id="KW-1185">Reference proteome</keyword>
<dbReference type="InterPro" id="IPR003594">
    <property type="entry name" value="HATPase_dom"/>
</dbReference>
<dbReference type="Proteomes" id="UP000326570">
    <property type="component" value="Unassembled WGS sequence"/>
</dbReference>
<dbReference type="SUPFAM" id="SSF81606">
    <property type="entry name" value="PP2C-like"/>
    <property type="match status" value="1"/>
</dbReference>
<evidence type="ECO:0000313" key="3">
    <source>
        <dbReference type="EMBL" id="KAA9338914.1"/>
    </source>
</evidence>
<gene>
    <name evidence="3" type="ORF">F0P94_08975</name>
</gene>
<dbReference type="RefSeq" id="WP_150903548.1">
    <property type="nucleotide sequence ID" value="NZ_VTWT01000004.1"/>
</dbReference>
<sequence>MDVNQHQRFVLADRSYLSLVKRDITKLAETYGFSETELGKINIVVSEMATNLVRHATTGGEILVKPTDPDLKGIEIICIDHGPGMANPERMMEDGISTYGSSGEGLGAIKRQSSFFDYYSRPETGTILLSRIFKPVHPETQISKPPKLEIGSVMVAKNGETVCGDGWYCRQIDGKTYILALDGLGHGPDANEAASKGVASFLKSRNISPAEMMRELHADIRKTRGAVGAVVKINTREGELDFCGIGNITGKIFSHSSYTVIKNLVSYNGILGHNIPHTVHNQRTEWQAGRLMVLHSDGIKSRMDLTRYPDLHRHDPNLIAAVIYRDFSRGTDDTLVIVTKPKI</sequence>
<proteinExistence type="predicted"/>
<feature type="domain" description="Histidine kinase/HSP90-like ATPase" evidence="2">
    <location>
        <begin position="12"/>
        <end position="127"/>
    </location>
</feature>
<dbReference type="AlphaFoldDB" id="A0A5N1IXA3"/>
<dbReference type="SUPFAM" id="SSF55874">
    <property type="entry name" value="ATPase domain of HSP90 chaperone/DNA topoisomerase II/histidine kinase"/>
    <property type="match status" value="1"/>
</dbReference>
<dbReference type="PANTHER" id="PTHR35801:SF1">
    <property type="entry name" value="PHOSPHOSERINE PHOSPHATASE RSBX"/>
    <property type="match status" value="1"/>
</dbReference>